<comment type="caution">
    <text evidence="3">The sequence shown here is derived from an EMBL/GenBank/DDBJ whole genome shotgun (WGS) entry which is preliminary data.</text>
</comment>
<feature type="compositionally biased region" description="Basic and acidic residues" evidence="1">
    <location>
        <begin position="14"/>
        <end position="24"/>
    </location>
</feature>
<dbReference type="PANTHER" id="PTHR46013:SF4">
    <property type="entry name" value="B-CELL RECEPTOR CD22-RELATED"/>
    <property type="match status" value="1"/>
</dbReference>
<keyword evidence="4" id="KW-1185">Reference proteome</keyword>
<dbReference type="InterPro" id="IPR003599">
    <property type="entry name" value="Ig_sub"/>
</dbReference>
<dbReference type="SMART" id="SM00408">
    <property type="entry name" value="IGc2"/>
    <property type="match status" value="1"/>
</dbReference>
<dbReference type="InterPro" id="IPR007110">
    <property type="entry name" value="Ig-like_dom"/>
</dbReference>
<proteinExistence type="predicted"/>
<dbReference type="SMART" id="SM00409">
    <property type="entry name" value="IG"/>
    <property type="match status" value="1"/>
</dbReference>
<dbReference type="EMBL" id="BRZM01000064">
    <property type="protein sequence ID" value="GLD63851.1"/>
    <property type="molecule type" value="Genomic_DNA"/>
</dbReference>
<dbReference type="Gene3D" id="2.60.40.10">
    <property type="entry name" value="Immunoglobulins"/>
    <property type="match status" value="1"/>
</dbReference>
<name>A0AAD3N1A7_LATJO</name>
<feature type="domain" description="Ig-like" evidence="2">
    <location>
        <begin position="103"/>
        <end position="196"/>
    </location>
</feature>
<gene>
    <name evidence="3" type="ORF">AKAME5_001543100</name>
</gene>
<protein>
    <submittedName>
        <fullName evidence="3">B-cell receptor CD22-like protein</fullName>
    </submittedName>
</protein>
<keyword evidence="3" id="KW-0675">Receptor</keyword>
<feature type="region of interest" description="Disordered" evidence="1">
    <location>
        <begin position="45"/>
        <end position="65"/>
    </location>
</feature>
<dbReference type="InterPro" id="IPR036179">
    <property type="entry name" value="Ig-like_dom_sf"/>
</dbReference>
<evidence type="ECO:0000259" key="2">
    <source>
        <dbReference type="PROSITE" id="PS50835"/>
    </source>
</evidence>
<organism evidence="3 4">
    <name type="scientific">Lates japonicus</name>
    <name type="common">Japanese lates</name>
    <dbReference type="NCBI Taxonomy" id="270547"/>
    <lineage>
        <taxon>Eukaryota</taxon>
        <taxon>Metazoa</taxon>
        <taxon>Chordata</taxon>
        <taxon>Craniata</taxon>
        <taxon>Vertebrata</taxon>
        <taxon>Euteleostomi</taxon>
        <taxon>Actinopterygii</taxon>
        <taxon>Neopterygii</taxon>
        <taxon>Teleostei</taxon>
        <taxon>Neoteleostei</taxon>
        <taxon>Acanthomorphata</taxon>
        <taxon>Carangaria</taxon>
        <taxon>Carangaria incertae sedis</taxon>
        <taxon>Centropomidae</taxon>
        <taxon>Lates</taxon>
    </lineage>
</organism>
<dbReference type="PANTHER" id="PTHR46013">
    <property type="entry name" value="VASCULAR CELL ADHESION MOLECULE 1"/>
    <property type="match status" value="1"/>
</dbReference>
<evidence type="ECO:0000313" key="3">
    <source>
        <dbReference type="EMBL" id="GLD63851.1"/>
    </source>
</evidence>
<dbReference type="CDD" id="cd00096">
    <property type="entry name" value="Ig"/>
    <property type="match status" value="1"/>
</dbReference>
<dbReference type="InterPro" id="IPR013783">
    <property type="entry name" value="Ig-like_fold"/>
</dbReference>
<dbReference type="SUPFAM" id="SSF48726">
    <property type="entry name" value="Immunoglobulin"/>
    <property type="match status" value="1"/>
</dbReference>
<sequence length="231" mass="26213">MTRRKKVSTQESDPGERPDDREQIEPAEQQDQLLYTSVFSKSQPIYSNIGPAQRGRHKKEKKEDREMVEYAAVTFISAGTAPRSRHQEPPEDPAAVYSLVNKPSRKQLQVEKIIRSRCSSSSLCVSESLWSDSGGQLSGNLTCSSDANPAANYTWYKINDPKHHSQRPQLVFISIQSSDSGQYYCTAENNLLKRTSQYIFIAVKSNYTWYRENEDSPKASGQIFTITDFQS</sequence>
<dbReference type="InterPro" id="IPR003598">
    <property type="entry name" value="Ig_sub2"/>
</dbReference>
<dbReference type="PROSITE" id="PS50835">
    <property type="entry name" value="IG_LIKE"/>
    <property type="match status" value="1"/>
</dbReference>
<evidence type="ECO:0000313" key="4">
    <source>
        <dbReference type="Proteomes" id="UP001279410"/>
    </source>
</evidence>
<feature type="region of interest" description="Disordered" evidence="1">
    <location>
        <begin position="1"/>
        <end position="29"/>
    </location>
</feature>
<accession>A0AAD3N1A7</accession>
<dbReference type="Proteomes" id="UP001279410">
    <property type="component" value="Unassembled WGS sequence"/>
</dbReference>
<dbReference type="Pfam" id="PF13927">
    <property type="entry name" value="Ig_3"/>
    <property type="match status" value="1"/>
</dbReference>
<evidence type="ECO:0000256" key="1">
    <source>
        <dbReference type="SAM" id="MobiDB-lite"/>
    </source>
</evidence>
<reference evidence="3" key="1">
    <citation type="submission" date="2022-08" db="EMBL/GenBank/DDBJ databases">
        <title>Genome sequencing of akame (Lates japonicus).</title>
        <authorList>
            <person name="Hashiguchi Y."/>
            <person name="Takahashi H."/>
        </authorList>
    </citation>
    <scope>NUCLEOTIDE SEQUENCE</scope>
    <source>
        <strain evidence="3">Kochi</strain>
    </source>
</reference>
<dbReference type="AlphaFoldDB" id="A0AAD3N1A7"/>